<name>A0A0K6GN83_9BACL</name>
<keyword evidence="2" id="KW-1185">Reference proteome</keyword>
<evidence type="ECO:0000313" key="1">
    <source>
        <dbReference type="EMBL" id="CUA80008.1"/>
    </source>
</evidence>
<reference evidence="2" key="1">
    <citation type="submission" date="2015-08" db="EMBL/GenBank/DDBJ databases">
        <authorList>
            <person name="Varghese N."/>
        </authorList>
    </citation>
    <scope>NUCLEOTIDE SEQUENCE [LARGE SCALE GENOMIC DNA]</scope>
    <source>
        <strain evidence="2">DSM 27374</strain>
    </source>
</reference>
<dbReference type="Gene3D" id="3.10.490.10">
    <property type="entry name" value="Gamma-glutamyl cyclotransferase-like"/>
    <property type="match status" value="1"/>
</dbReference>
<evidence type="ECO:0000313" key="2">
    <source>
        <dbReference type="Proteomes" id="UP000182738"/>
    </source>
</evidence>
<dbReference type="RefSeq" id="WP_156332292.1">
    <property type="nucleotide sequence ID" value="NZ_BAABDZ010000010.1"/>
</dbReference>
<protein>
    <submittedName>
        <fullName evidence="1">Uncharacterized protein</fullName>
    </submittedName>
</protein>
<dbReference type="STRING" id="1325335.GCA_001418025_01316"/>
<dbReference type="EMBL" id="CYGZ01000007">
    <property type="protein sequence ID" value="CUA80008.1"/>
    <property type="molecule type" value="Genomic_DNA"/>
</dbReference>
<sequence>MRIASTYEVVRKKTPEIPPSDEYANILLEGAKRLSKSYQQQLQAHIFSLWGKEKTTG</sequence>
<accession>A0A0K6GN83</accession>
<organism evidence="1 2">
    <name type="scientific">Anoxybacillus suryakundensis</name>
    <dbReference type="NCBI Taxonomy" id="1325335"/>
    <lineage>
        <taxon>Bacteria</taxon>
        <taxon>Bacillati</taxon>
        <taxon>Bacillota</taxon>
        <taxon>Bacilli</taxon>
        <taxon>Bacillales</taxon>
        <taxon>Anoxybacillaceae</taxon>
        <taxon>Anoxybacillus</taxon>
    </lineage>
</organism>
<gene>
    <name evidence="1" type="ORF">Ga0061060_10720</name>
</gene>
<proteinExistence type="predicted"/>
<dbReference type="AlphaFoldDB" id="A0A0K6GN83"/>
<dbReference type="Proteomes" id="UP000182738">
    <property type="component" value="Unassembled WGS sequence"/>
</dbReference>